<sequence length="161" mass="17706">MKEKTYQFSYTVVEDSSALEQNDANLLEEARALTSVAYAPYSRFHVASVAQLANGQIVKGTNQENASFPVGICAERSLLAAIGTLYPNEIIETMAITYQPQEGESNRPISPCGMCRQSLVEYENRVKHPIRLVLAGSEGPVYIIETAKDLLPFAFSEGDLK</sequence>
<dbReference type="PROSITE" id="PS51747">
    <property type="entry name" value="CYT_DCMP_DEAMINASES_2"/>
    <property type="match status" value="1"/>
</dbReference>
<keyword evidence="4" id="KW-1185">Reference proteome</keyword>
<dbReference type="InterPro" id="IPR016193">
    <property type="entry name" value="Cytidine_deaminase-like"/>
</dbReference>
<protein>
    <submittedName>
        <fullName evidence="3">Cytidine deaminase</fullName>
        <ecNumber evidence="3">3.5.4.5</ecNumber>
    </submittedName>
</protein>
<dbReference type="EMBL" id="CP139960">
    <property type="protein sequence ID" value="WQD39739.1"/>
    <property type="molecule type" value="Genomic_DNA"/>
</dbReference>
<keyword evidence="3" id="KW-0378">Hydrolase</keyword>
<dbReference type="InterPro" id="IPR002125">
    <property type="entry name" value="CMP_dCMP_dom"/>
</dbReference>
<dbReference type="SUPFAM" id="SSF53927">
    <property type="entry name" value="Cytidine deaminase-like"/>
    <property type="match status" value="1"/>
</dbReference>
<feature type="domain" description="CMP/dCMP-type deaminase" evidence="2">
    <location>
        <begin position="21"/>
        <end position="158"/>
    </location>
</feature>
<name>A0ABZ0WAT2_9BACT</name>
<evidence type="ECO:0000259" key="2">
    <source>
        <dbReference type="PROSITE" id="PS51747"/>
    </source>
</evidence>
<dbReference type="Pfam" id="PF00383">
    <property type="entry name" value="dCMP_cyt_deam_1"/>
    <property type="match status" value="1"/>
</dbReference>
<gene>
    <name evidence="3" type="ORF">U0035_06215</name>
</gene>
<dbReference type="Gene3D" id="3.40.140.10">
    <property type="entry name" value="Cytidine Deaminase, domain 2"/>
    <property type="match status" value="1"/>
</dbReference>
<dbReference type="NCBIfam" id="NF004064">
    <property type="entry name" value="PRK05578.1"/>
    <property type="match status" value="1"/>
</dbReference>
<evidence type="ECO:0000256" key="1">
    <source>
        <dbReference type="ARBA" id="ARBA00006576"/>
    </source>
</evidence>
<dbReference type="InterPro" id="IPR050202">
    <property type="entry name" value="Cyt/Deoxycyt_deaminase"/>
</dbReference>
<dbReference type="EC" id="3.5.4.5" evidence="3"/>
<proteinExistence type="inferred from homology"/>
<dbReference type="RefSeq" id="WP_114789156.1">
    <property type="nucleotide sequence ID" value="NZ_CP139960.1"/>
</dbReference>
<dbReference type="PANTHER" id="PTHR11644:SF2">
    <property type="entry name" value="CYTIDINE DEAMINASE"/>
    <property type="match status" value="1"/>
</dbReference>
<evidence type="ECO:0000313" key="3">
    <source>
        <dbReference type="EMBL" id="WQD39739.1"/>
    </source>
</evidence>
<reference evidence="3 4" key="1">
    <citation type="submission" date="2023-12" db="EMBL/GenBank/DDBJ databases">
        <title>Genome sequencing and assembly of bacterial species from a model synthetic community.</title>
        <authorList>
            <person name="Hogle S.L."/>
        </authorList>
    </citation>
    <scope>NUCLEOTIDE SEQUENCE [LARGE SCALE GENOMIC DNA]</scope>
    <source>
        <strain evidence="3 4">HAMBI_3031</strain>
    </source>
</reference>
<dbReference type="PANTHER" id="PTHR11644">
    <property type="entry name" value="CYTIDINE DEAMINASE"/>
    <property type="match status" value="1"/>
</dbReference>
<dbReference type="CDD" id="cd01283">
    <property type="entry name" value="cytidine_deaminase"/>
    <property type="match status" value="1"/>
</dbReference>
<accession>A0ABZ0WAT2</accession>
<evidence type="ECO:0000313" key="4">
    <source>
        <dbReference type="Proteomes" id="UP001325680"/>
    </source>
</evidence>
<comment type="similarity">
    <text evidence="1">Belongs to the cytidine and deoxycytidylate deaminase family.</text>
</comment>
<dbReference type="Proteomes" id="UP001325680">
    <property type="component" value="Chromosome"/>
</dbReference>
<organism evidence="3 4">
    <name type="scientific">Niabella yanshanensis</name>
    <dbReference type="NCBI Taxonomy" id="577386"/>
    <lineage>
        <taxon>Bacteria</taxon>
        <taxon>Pseudomonadati</taxon>
        <taxon>Bacteroidota</taxon>
        <taxon>Chitinophagia</taxon>
        <taxon>Chitinophagales</taxon>
        <taxon>Chitinophagaceae</taxon>
        <taxon>Niabella</taxon>
    </lineage>
</organism>
<dbReference type="GO" id="GO:0004126">
    <property type="term" value="F:cytidine deaminase activity"/>
    <property type="evidence" value="ECO:0007669"/>
    <property type="project" value="UniProtKB-EC"/>
</dbReference>